<protein>
    <recommendedName>
        <fullName evidence="4">SdpI family protein</fullName>
    </recommendedName>
</protein>
<keyword evidence="1" id="KW-0812">Transmembrane</keyword>
<keyword evidence="3" id="KW-1185">Reference proteome</keyword>
<accession>A0A3G6J5P3</accession>
<dbReference type="KEGG" id="ccho:CCHOA_04995"/>
<reference evidence="2 3" key="1">
    <citation type="submission" date="2018-11" db="EMBL/GenBank/DDBJ databases">
        <authorList>
            <person name="Kleinhagauer T."/>
            <person name="Glaeser S.P."/>
            <person name="Spergser J."/>
            <person name="Ruckert C."/>
            <person name="Kaempfer P."/>
            <person name="Busse H.-J."/>
        </authorList>
    </citation>
    <scope>NUCLEOTIDE SEQUENCE [LARGE SCALE GENOMIC DNA]</scope>
    <source>
        <strain evidence="2 3">200CH</strain>
    </source>
</reference>
<dbReference type="EMBL" id="CP033896">
    <property type="protein sequence ID" value="AZA13405.1"/>
    <property type="molecule type" value="Genomic_DNA"/>
</dbReference>
<feature type="transmembrane region" description="Helical" evidence="1">
    <location>
        <begin position="85"/>
        <end position="108"/>
    </location>
</feature>
<name>A0A3G6J5P3_9CORY</name>
<sequence>MMISALLFAVLFAVLCVFYLVIYRKSVTGGLSVGRFGGPVNPDTTASEQVWQDTVRRTARFPLWLALISGVVAVGEVLLSMTDTVMPMFLVAALAIAVMFFMLVRYNLTASAIAREQLGLAARHRPVFRESDTDDGAAAPQGG</sequence>
<organism evidence="2 3">
    <name type="scientific">Corynebacterium choanae</name>
    <dbReference type="NCBI Taxonomy" id="1862358"/>
    <lineage>
        <taxon>Bacteria</taxon>
        <taxon>Bacillati</taxon>
        <taxon>Actinomycetota</taxon>
        <taxon>Actinomycetes</taxon>
        <taxon>Mycobacteriales</taxon>
        <taxon>Corynebacteriaceae</taxon>
        <taxon>Corynebacterium</taxon>
    </lineage>
</organism>
<gene>
    <name evidence="2" type="ORF">CCHOA_04995</name>
</gene>
<evidence type="ECO:0000313" key="3">
    <source>
        <dbReference type="Proteomes" id="UP000269019"/>
    </source>
</evidence>
<evidence type="ECO:0008006" key="4">
    <source>
        <dbReference type="Google" id="ProtNLM"/>
    </source>
</evidence>
<dbReference type="RefSeq" id="WP_123927453.1">
    <property type="nucleotide sequence ID" value="NZ_CP033896.1"/>
</dbReference>
<dbReference type="AlphaFoldDB" id="A0A3G6J5P3"/>
<proteinExistence type="predicted"/>
<feature type="transmembrane region" description="Helical" evidence="1">
    <location>
        <begin position="6"/>
        <end position="23"/>
    </location>
</feature>
<feature type="transmembrane region" description="Helical" evidence="1">
    <location>
        <begin position="61"/>
        <end position="79"/>
    </location>
</feature>
<evidence type="ECO:0000313" key="2">
    <source>
        <dbReference type="EMBL" id="AZA13405.1"/>
    </source>
</evidence>
<keyword evidence="1" id="KW-1133">Transmembrane helix</keyword>
<dbReference type="Proteomes" id="UP000269019">
    <property type="component" value="Chromosome"/>
</dbReference>
<evidence type="ECO:0000256" key="1">
    <source>
        <dbReference type="SAM" id="Phobius"/>
    </source>
</evidence>
<keyword evidence="1" id="KW-0472">Membrane</keyword>